<evidence type="ECO:0000256" key="1">
    <source>
        <dbReference type="SAM" id="MobiDB-lite"/>
    </source>
</evidence>
<accession>A0A385DD31</accession>
<keyword evidence="2" id="KW-0472">Membrane</keyword>
<feature type="compositionally biased region" description="Low complexity" evidence="1">
    <location>
        <begin position="19"/>
        <end position="29"/>
    </location>
</feature>
<feature type="transmembrane region" description="Helical" evidence="2">
    <location>
        <begin position="100"/>
        <end position="123"/>
    </location>
</feature>
<feature type="compositionally biased region" description="Pro residues" evidence="1">
    <location>
        <begin position="76"/>
        <end position="86"/>
    </location>
</feature>
<dbReference type="GeneID" id="300115442"/>
<dbReference type="Pfam" id="PF11209">
    <property type="entry name" value="LmeA"/>
    <property type="match status" value="1"/>
</dbReference>
<keyword evidence="2" id="KW-1133">Transmembrane helix</keyword>
<feature type="region of interest" description="Disordered" evidence="1">
    <location>
        <begin position="1"/>
        <end position="93"/>
    </location>
</feature>
<dbReference type="EMBL" id="CP031742">
    <property type="protein sequence ID" value="AXQ55751.1"/>
    <property type="molecule type" value="Genomic_DNA"/>
</dbReference>
<protein>
    <submittedName>
        <fullName evidence="3">DUF2993 domain-containing protein</fullName>
    </submittedName>
</protein>
<feature type="compositionally biased region" description="Basic and acidic residues" evidence="1">
    <location>
        <begin position="50"/>
        <end position="64"/>
    </location>
</feature>
<dbReference type="Proteomes" id="UP000259636">
    <property type="component" value="Chromosome"/>
</dbReference>
<gene>
    <name evidence="3" type="ORF">D0C37_14800</name>
</gene>
<name>A0A385DD31_9ACTN</name>
<evidence type="ECO:0000313" key="3">
    <source>
        <dbReference type="EMBL" id="AXQ55751.1"/>
    </source>
</evidence>
<evidence type="ECO:0000313" key="4">
    <source>
        <dbReference type="Proteomes" id="UP000259636"/>
    </source>
</evidence>
<evidence type="ECO:0000256" key="2">
    <source>
        <dbReference type="SAM" id="Phobius"/>
    </source>
</evidence>
<sequence>MRSPHRMTQDTDRSPEAPAPAEAPATPAPRYGPYDSNPEWDNPYEQLAGLDDRAVDTFLQKDPDAFDAFESGESPAPVPPPPPAAPPRRRPRGRSAFRRALGHLSWGAKITVAVLVLAAFLTLGDRWAVLYAENKAEESLKNAMNLTAAPEVDIDGFPFLTQVAARRLDTVHLTVPDVAAGRVSLAEVSATGHDVRISGEGLTGVDGADLGGVNGEVRLSFDDLGRELGASQVTFTGKGTDRVLARGTLPVAGHELALRADALIRRDGDRGVSTEVTGMRLDIGDLAVFRPGTGPNDGLHLTPSSLKKLTDETAKAKALLSVPAIVHALGVPDSQIRAALDNERRLADLLGTPAVVDDLLAVNLVDLAAAHPDVLRRLGIDPNLLDALTDLTRPQLADRLTLGFTLPELPGEGDVRLRDVRVEPDGILVRLEGTGVRFGK</sequence>
<dbReference type="AlphaFoldDB" id="A0A385DD31"/>
<dbReference type="RefSeq" id="WP_101276244.1">
    <property type="nucleotide sequence ID" value="NZ_CP031742.1"/>
</dbReference>
<dbReference type="KEGG" id="sky:D0C37_14800"/>
<reference evidence="3 4" key="1">
    <citation type="submission" date="2018-08" db="EMBL/GenBank/DDBJ databases">
        <authorList>
            <person name="Ferrada E.E."/>
            <person name="Latorre B.A."/>
        </authorList>
    </citation>
    <scope>NUCLEOTIDE SEQUENCE [LARGE SCALE GENOMIC DNA]</scope>
    <source>
        <strain evidence="3 4">VK-A60T</strain>
    </source>
</reference>
<dbReference type="InterPro" id="IPR021373">
    <property type="entry name" value="DUF2993"/>
</dbReference>
<proteinExistence type="predicted"/>
<organism evidence="3 4">
    <name type="scientific">Streptomyces koyangensis</name>
    <dbReference type="NCBI Taxonomy" id="188770"/>
    <lineage>
        <taxon>Bacteria</taxon>
        <taxon>Bacillati</taxon>
        <taxon>Actinomycetota</taxon>
        <taxon>Actinomycetes</taxon>
        <taxon>Kitasatosporales</taxon>
        <taxon>Streptomycetaceae</taxon>
        <taxon>Streptomyces</taxon>
        <taxon>Streptomyces aurantiacus group</taxon>
    </lineage>
</organism>
<keyword evidence="2" id="KW-0812">Transmembrane</keyword>